<dbReference type="NCBIfam" id="TIGR01549">
    <property type="entry name" value="HAD-SF-IA-v1"/>
    <property type="match status" value="1"/>
</dbReference>
<sequence length="287" mass="31642">MGACRAVRLWPPARSLGLVRRAAATGAPYPTRRPTSIPMTTASGVWRRRRAYEGLLLDAGGTLLQVARPVEKTYASIGRKYGLNATESEIKKGFKKAFAASWPDKLRYQGDGRAFWRLVVSEATGCADNDYFEEVYEYYANGDAWHLPLGAYEALCLLKDAGVKLAVVSNFDTRLRKLLKDLDVAHMFDATIISSEVGYEKPAAEIFRAALDQLGMEAGKVVHVGDDEKADKNGANAIGIDCWLWGSDVKTFTDICDRVLVSDSQLWGSDVKTFTDICDRVLVSDSQ</sequence>
<dbReference type="SUPFAM" id="SSF56784">
    <property type="entry name" value="HAD-like"/>
    <property type="match status" value="1"/>
</dbReference>
<dbReference type="AlphaFoldDB" id="A0A8K0ISH4"/>
<keyword evidence="2" id="KW-1185">Reference proteome</keyword>
<proteinExistence type="predicted"/>
<gene>
    <name evidence="1" type="ORF">COCNU_13G002310</name>
</gene>
<dbReference type="SFLD" id="SFLDS00003">
    <property type="entry name" value="Haloacid_Dehalogenase"/>
    <property type="match status" value="1"/>
</dbReference>
<organism evidence="1 2">
    <name type="scientific">Cocos nucifera</name>
    <name type="common">Coconut palm</name>
    <dbReference type="NCBI Taxonomy" id="13894"/>
    <lineage>
        <taxon>Eukaryota</taxon>
        <taxon>Viridiplantae</taxon>
        <taxon>Streptophyta</taxon>
        <taxon>Embryophyta</taxon>
        <taxon>Tracheophyta</taxon>
        <taxon>Spermatophyta</taxon>
        <taxon>Magnoliopsida</taxon>
        <taxon>Liliopsida</taxon>
        <taxon>Arecaceae</taxon>
        <taxon>Arecoideae</taxon>
        <taxon>Cocoseae</taxon>
        <taxon>Attaleinae</taxon>
        <taxon>Cocos</taxon>
    </lineage>
</organism>
<dbReference type="EMBL" id="CM017884">
    <property type="protein sequence ID" value="KAG1366441.1"/>
    <property type="molecule type" value="Genomic_DNA"/>
</dbReference>
<dbReference type="InterPro" id="IPR036412">
    <property type="entry name" value="HAD-like_sf"/>
</dbReference>
<dbReference type="Pfam" id="PF00702">
    <property type="entry name" value="Hydrolase"/>
    <property type="match status" value="1"/>
</dbReference>
<dbReference type="PANTHER" id="PTHR46649">
    <property type="match status" value="1"/>
</dbReference>
<dbReference type="InterPro" id="IPR006439">
    <property type="entry name" value="HAD-SF_hydro_IA"/>
</dbReference>
<dbReference type="Proteomes" id="UP000797356">
    <property type="component" value="Chromosome 13"/>
</dbReference>
<protein>
    <submittedName>
        <fullName evidence="1">Haloacid dehalogenase-like hydrolase domain-containing protein 3</fullName>
    </submittedName>
</protein>
<reference evidence="1" key="1">
    <citation type="journal article" date="2017" name="Gigascience">
        <title>The genome draft of coconut (Cocos nucifera).</title>
        <authorList>
            <person name="Xiao Y."/>
            <person name="Xu P."/>
            <person name="Fan H."/>
            <person name="Baudouin L."/>
            <person name="Xia W."/>
            <person name="Bocs S."/>
            <person name="Xu J."/>
            <person name="Li Q."/>
            <person name="Guo A."/>
            <person name="Zhou L."/>
            <person name="Li J."/>
            <person name="Wu Y."/>
            <person name="Ma Z."/>
            <person name="Armero A."/>
            <person name="Issali A.E."/>
            <person name="Liu N."/>
            <person name="Peng M."/>
            <person name="Yang Y."/>
        </authorList>
    </citation>
    <scope>NUCLEOTIDE SEQUENCE</scope>
    <source>
        <tissue evidence="1">Spear leaf of Hainan Tall coconut</tissue>
    </source>
</reference>
<dbReference type="CDD" id="cd16415">
    <property type="entry name" value="HAD_dREG-2_like"/>
    <property type="match status" value="1"/>
</dbReference>
<dbReference type="GO" id="GO:0016787">
    <property type="term" value="F:hydrolase activity"/>
    <property type="evidence" value="ECO:0007669"/>
    <property type="project" value="UniProtKB-KW"/>
</dbReference>
<keyword evidence="1" id="KW-0378">Hydrolase</keyword>
<accession>A0A8K0ISH4</accession>
<dbReference type="InterPro" id="IPR011949">
    <property type="entry name" value="HAD-SF_hydro_IA_REG-2-like"/>
</dbReference>
<comment type="caution">
    <text evidence="1">The sequence shown here is derived from an EMBL/GenBank/DDBJ whole genome shotgun (WGS) entry which is preliminary data.</text>
</comment>
<evidence type="ECO:0000313" key="1">
    <source>
        <dbReference type="EMBL" id="KAG1366441.1"/>
    </source>
</evidence>
<reference evidence="1" key="2">
    <citation type="submission" date="2019-07" db="EMBL/GenBank/DDBJ databases">
        <authorList>
            <person name="Yang Y."/>
            <person name="Bocs S."/>
            <person name="Baudouin L."/>
        </authorList>
    </citation>
    <scope>NUCLEOTIDE SEQUENCE</scope>
    <source>
        <tissue evidence="1">Spear leaf of Hainan Tall coconut</tissue>
    </source>
</reference>
<dbReference type="NCBIfam" id="TIGR02252">
    <property type="entry name" value="DREG-2"/>
    <property type="match status" value="1"/>
</dbReference>
<name>A0A8K0ISH4_COCNU</name>
<dbReference type="SFLD" id="SFLDG01129">
    <property type="entry name" value="C1.5:_HAD__Beta-PGM__Phosphata"/>
    <property type="match status" value="1"/>
</dbReference>
<dbReference type="Gene3D" id="1.10.150.720">
    <property type="entry name" value="Haloacid dehalogenase-like hydrolase"/>
    <property type="match status" value="1"/>
</dbReference>
<dbReference type="InterPro" id="IPR044924">
    <property type="entry name" value="HAD-SF_hydro_IA_REG-2-like_cap"/>
</dbReference>
<dbReference type="PRINTS" id="PR00413">
    <property type="entry name" value="HADHALOGNASE"/>
</dbReference>
<dbReference type="Gene3D" id="3.40.50.1000">
    <property type="entry name" value="HAD superfamily/HAD-like"/>
    <property type="match status" value="1"/>
</dbReference>
<dbReference type="PANTHER" id="PTHR46649:SF5">
    <property type="entry name" value="F14L17.7 PROTEIN"/>
    <property type="match status" value="1"/>
</dbReference>
<evidence type="ECO:0000313" key="2">
    <source>
        <dbReference type="Proteomes" id="UP000797356"/>
    </source>
</evidence>
<dbReference type="InterPro" id="IPR023214">
    <property type="entry name" value="HAD_sf"/>
</dbReference>
<dbReference type="OrthoDB" id="1694274at2759"/>